<dbReference type="InterPro" id="IPR013656">
    <property type="entry name" value="PAS_4"/>
</dbReference>
<dbReference type="InterPro" id="IPR029787">
    <property type="entry name" value="Nucleotide_cyclase"/>
</dbReference>
<dbReference type="InterPro" id="IPR035965">
    <property type="entry name" value="PAS-like_dom_sf"/>
</dbReference>
<dbReference type="Pfam" id="PF08448">
    <property type="entry name" value="PAS_4"/>
    <property type="match status" value="1"/>
</dbReference>
<dbReference type="Gene3D" id="3.30.450.20">
    <property type="entry name" value="PAS domain"/>
    <property type="match status" value="1"/>
</dbReference>
<dbReference type="Pfam" id="PF00990">
    <property type="entry name" value="GGDEF"/>
    <property type="match status" value="1"/>
</dbReference>
<dbReference type="NCBIfam" id="TIGR00254">
    <property type="entry name" value="GGDEF"/>
    <property type="match status" value="1"/>
</dbReference>
<reference evidence="4 5" key="1">
    <citation type="submission" date="2022-07" db="EMBL/GenBank/DDBJ databases">
        <authorList>
            <person name="Criscuolo A."/>
        </authorList>
    </citation>
    <scope>NUCLEOTIDE SEQUENCE [LARGE SCALE GENOMIC DNA]</scope>
    <source>
        <strain evidence="5">CIP 111951</strain>
    </source>
</reference>
<evidence type="ECO:0000313" key="5">
    <source>
        <dbReference type="Proteomes" id="UP001152485"/>
    </source>
</evidence>
<evidence type="ECO:0000313" key="4">
    <source>
        <dbReference type="EMBL" id="CAH9049821.1"/>
    </source>
</evidence>
<comment type="caution">
    <text evidence="4">The sequence shown here is derived from an EMBL/GenBank/DDBJ whole genome shotgun (WGS) entry which is preliminary data.</text>
</comment>
<evidence type="ECO:0000256" key="1">
    <source>
        <dbReference type="ARBA" id="ARBA00012528"/>
    </source>
</evidence>
<feature type="domain" description="GGDEF" evidence="3">
    <location>
        <begin position="169"/>
        <end position="301"/>
    </location>
</feature>
<accession>A0ABN8UFF9</accession>
<dbReference type="InterPro" id="IPR000160">
    <property type="entry name" value="GGDEF_dom"/>
</dbReference>
<dbReference type="RefSeq" id="WP_261591253.1">
    <property type="nucleotide sequence ID" value="NZ_CAMAPD010000001.1"/>
</dbReference>
<dbReference type="SUPFAM" id="SSF55073">
    <property type="entry name" value="Nucleotide cyclase"/>
    <property type="match status" value="1"/>
</dbReference>
<gene>
    <name evidence="4" type="ORF">PSECIP111951_00044</name>
</gene>
<name>A0ABN8UFF9_9GAMM</name>
<dbReference type="EC" id="2.7.7.65" evidence="1"/>
<dbReference type="SMART" id="SM00267">
    <property type="entry name" value="GGDEF"/>
    <property type="match status" value="1"/>
</dbReference>
<dbReference type="PANTHER" id="PTHR45138:SF9">
    <property type="entry name" value="DIGUANYLATE CYCLASE DGCM-RELATED"/>
    <property type="match status" value="1"/>
</dbReference>
<dbReference type="SUPFAM" id="SSF55785">
    <property type="entry name" value="PYP-like sensor domain (PAS domain)"/>
    <property type="match status" value="1"/>
</dbReference>
<proteinExistence type="predicted"/>
<dbReference type="PROSITE" id="PS50887">
    <property type="entry name" value="GGDEF"/>
    <property type="match status" value="1"/>
</dbReference>
<dbReference type="InterPro" id="IPR043128">
    <property type="entry name" value="Rev_trsase/Diguanyl_cyclase"/>
</dbReference>
<protein>
    <recommendedName>
        <fullName evidence="1">diguanylate cyclase</fullName>
        <ecNumber evidence="1">2.7.7.65</ecNumber>
    </recommendedName>
</protein>
<organism evidence="4 5">
    <name type="scientific">Pseudoalteromonas holothuriae</name>
    <dbReference type="NCBI Taxonomy" id="2963714"/>
    <lineage>
        <taxon>Bacteria</taxon>
        <taxon>Pseudomonadati</taxon>
        <taxon>Pseudomonadota</taxon>
        <taxon>Gammaproteobacteria</taxon>
        <taxon>Alteromonadales</taxon>
        <taxon>Pseudoalteromonadaceae</taxon>
        <taxon>Pseudoalteromonas</taxon>
    </lineage>
</organism>
<evidence type="ECO:0000259" key="3">
    <source>
        <dbReference type="PROSITE" id="PS50887"/>
    </source>
</evidence>
<dbReference type="CDD" id="cd01949">
    <property type="entry name" value="GGDEF"/>
    <property type="match status" value="1"/>
</dbReference>
<dbReference type="InterPro" id="IPR050469">
    <property type="entry name" value="Diguanylate_Cyclase"/>
</dbReference>
<sequence>MINAEQMSAVLAALPDPAFLLSRSGKYVAIFGGKDERYYHDGSNLIGKSINDLIVPEKASWFIDTIARALDSQALLIEEYELSNQDVKGLPKQDTTEKMWFEARITPLDFKVNGEDMVLWVASNISQRRRLETQLREQSDTDLLTGLFNRRRLERELSYHFNAFKRHDYCVSILMFDLDHLKALNDSAGHHAGDKAICKVASTCQKTLRQTDILCRFGGDEFVVILPHIQKDKAIQTAQRLRQNVKLAFKGCQDFGLNTITISVGVTEILASDSSYTQALKRADAAMYKAKNQGRDRVCVQ</sequence>
<dbReference type="EMBL" id="CAMAPD010000001">
    <property type="protein sequence ID" value="CAH9049821.1"/>
    <property type="molecule type" value="Genomic_DNA"/>
</dbReference>
<evidence type="ECO:0000256" key="2">
    <source>
        <dbReference type="ARBA" id="ARBA00034247"/>
    </source>
</evidence>
<dbReference type="Gene3D" id="3.30.70.270">
    <property type="match status" value="1"/>
</dbReference>
<comment type="catalytic activity">
    <reaction evidence="2">
        <text>2 GTP = 3',3'-c-di-GMP + 2 diphosphate</text>
        <dbReference type="Rhea" id="RHEA:24898"/>
        <dbReference type="ChEBI" id="CHEBI:33019"/>
        <dbReference type="ChEBI" id="CHEBI:37565"/>
        <dbReference type="ChEBI" id="CHEBI:58805"/>
        <dbReference type="EC" id="2.7.7.65"/>
    </reaction>
</comment>
<dbReference type="Proteomes" id="UP001152485">
    <property type="component" value="Unassembled WGS sequence"/>
</dbReference>
<dbReference type="PANTHER" id="PTHR45138">
    <property type="entry name" value="REGULATORY COMPONENTS OF SENSORY TRANSDUCTION SYSTEM"/>
    <property type="match status" value="1"/>
</dbReference>